<evidence type="ECO:0000313" key="2">
    <source>
        <dbReference type="Proteomes" id="UP001470230"/>
    </source>
</evidence>
<reference evidence="1 2" key="1">
    <citation type="submission" date="2024-04" db="EMBL/GenBank/DDBJ databases">
        <title>Tritrichomonas musculus Genome.</title>
        <authorList>
            <person name="Alves-Ferreira E."/>
            <person name="Grigg M."/>
            <person name="Lorenzi H."/>
            <person name="Galac M."/>
        </authorList>
    </citation>
    <scope>NUCLEOTIDE SEQUENCE [LARGE SCALE GENOMIC DNA]</scope>
    <source>
        <strain evidence="1 2">EAF2021</strain>
    </source>
</reference>
<keyword evidence="2" id="KW-1185">Reference proteome</keyword>
<dbReference type="InterPro" id="IPR026906">
    <property type="entry name" value="LRR_5"/>
</dbReference>
<proteinExistence type="predicted"/>
<dbReference type="Proteomes" id="UP001470230">
    <property type="component" value="Unassembled WGS sequence"/>
</dbReference>
<gene>
    <name evidence="1" type="ORF">M9Y10_032115</name>
</gene>
<protein>
    <submittedName>
        <fullName evidence="1">Uncharacterized protein</fullName>
    </submittedName>
</protein>
<organism evidence="1 2">
    <name type="scientific">Tritrichomonas musculus</name>
    <dbReference type="NCBI Taxonomy" id="1915356"/>
    <lineage>
        <taxon>Eukaryota</taxon>
        <taxon>Metamonada</taxon>
        <taxon>Parabasalia</taxon>
        <taxon>Tritrichomonadida</taxon>
        <taxon>Tritrichomonadidae</taxon>
        <taxon>Tritrichomonas</taxon>
    </lineage>
</organism>
<dbReference type="Gene3D" id="3.80.10.10">
    <property type="entry name" value="Ribonuclease Inhibitor"/>
    <property type="match status" value="1"/>
</dbReference>
<name>A0ABR2H062_9EUKA</name>
<sequence>MKNTKLLFGKSDNNSEIFDTIKFASRDIKQITIPKQIKYIKPHSFEKYKQLQMIEFSEDSNLLFIGKDAFSYSSIKKFTVPKSVIQIEQYAFDKKIIK</sequence>
<accession>A0ABR2H062</accession>
<dbReference type="EMBL" id="JAPFFF010000052">
    <property type="protein sequence ID" value="KAK8839187.1"/>
    <property type="molecule type" value="Genomic_DNA"/>
</dbReference>
<dbReference type="Pfam" id="PF13306">
    <property type="entry name" value="LRR_5"/>
    <property type="match status" value="1"/>
</dbReference>
<evidence type="ECO:0000313" key="1">
    <source>
        <dbReference type="EMBL" id="KAK8839187.1"/>
    </source>
</evidence>
<dbReference type="InterPro" id="IPR032675">
    <property type="entry name" value="LRR_dom_sf"/>
</dbReference>
<comment type="caution">
    <text evidence="1">The sequence shown here is derived from an EMBL/GenBank/DDBJ whole genome shotgun (WGS) entry which is preliminary data.</text>
</comment>